<evidence type="ECO:0000256" key="2">
    <source>
        <dbReference type="ARBA" id="ARBA00010617"/>
    </source>
</evidence>
<proteinExistence type="inferred from homology"/>
<keyword evidence="4 9" id="KW-0479">Metal-binding</keyword>
<dbReference type="PANTHER" id="PTHR47947">
    <property type="entry name" value="CYTOCHROME P450 82C3-RELATED"/>
    <property type="match status" value="1"/>
</dbReference>
<evidence type="ECO:0000256" key="1">
    <source>
        <dbReference type="ARBA" id="ARBA00004370"/>
    </source>
</evidence>
<keyword evidence="8 11" id="KW-0472">Membrane</keyword>
<evidence type="ECO:0000313" key="12">
    <source>
        <dbReference type="EMBL" id="GMH13631.1"/>
    </source>
</evidence>
<comment type="similarity">
    <text evidence="2 10">Belongs to the cytochrome P450 family.</text>
</comment>
<accession>A0AAD3SNP4</accession>
<dbReference type="Proteomes" id="UP001279734">
    <property type="component" value="Unassembled WGS sequence"/>
</dbReference>
<dbReference type="InterPro" id="IPR036396">
    <property type="entry name" value="Cyt_P450_sf"/>
</dbReference>
<evidence type="ECO:0000256" key="5">
    <source>
        <dbReference type="ARBA" id="ARBA00023002"/>
    </source>
</evidence>
<dbReference type="Pfam" id="PF00067">
    <property type="entry name" value="p450"/>
    <property type="match status" value="1"/>
</dbReference>
<dbReference type="InterPro" id="IPR050651">
    <property type="entry name" value="Plant_Cytochrome_P450_Monoox"/>
</dbReference>
<evidence type="ECO:0000256" key="9">
    <source>
        <dbReference type="PIRSR" id="PIRSR602401-1"/>
    </source>
</evidence>
<evidence type="ECO:0000256" key="4">
    <source>
        <dbReference type="ARBA" id="ARBA00022723"/>
    </source>
</evidence>
<evidence type="ECO:0000256" key="3">
    <source>
        <dbReference type="ARBA" id="ARBA00022617"/>
    </source>
</evidence>
<reference evidence="12" key="1">
    <citation type="submission" date="2023-05" db="EMBL/GenBank/DDBJ databases">
        <title>Nepenthes gracilis genome sequencing.</title>
        <authorList>
            <person name="Fukushima K."/>
        </authorList>
    </citation>
    <scope>NUCLEOTIDE SEQUENCE</scope>
    <source>
        <strain evidence="12">SING2019-196</strain>
    </source>
</reference>
<keyword evidence="3 9" id="KW-0349">Heme</keyword>
<dbReference type="GO" id="GO:0004497">
    <property type="term" value="F:monooxygenase activity"/>
    <property type="evidence" value="ECO:0007669"/>
    <property type="project" value="UniProtKB-KW"/>
</dbReference>
<dbReference type="InterPro" id="IPR017972">
    <property type="entry name" value="Cyt_P450_CS"/>
</dbReference>
<evidence type="ECO:0000256" key="6">
    <source>
        <dbReference type="ARBA" id="ARBA00023004"/>
    </source>
</evidence>
<name>A0AAD3SNP4_NEPGR</name>
<comment type="caution">
    <text evidence="12">The sequence shown here is derived from an EMBL/GenBank/DDBJ whole genome shotgun (WGS) entry which is preliminary data.</text>
</comment>
<dbReference type="Gene3D" id="1.10.630.10">
    <property type="entry name" value="Cytochrome P450"/>
    <property type="match status" value="1"/>
</dbReference>
<keyword evidence="11" id="KW-1133">Transmembrane helix</keyword>
<feature type="transmembrane region" description="Helical" evidence="11">
    <location>
        <begin position="6"/>
        <end position="24"/>
    </location>
</feature>
<keyword evidence="6 9" id="KW-0408">Iron</keyword>
<comment type="cofactor">
    <cofactor evidence="9">
        <name>heme</name>
        <dbReference type="ChEBI" id="CHEBI:30413"/>
    </cofactor>
</comment>
<feature type="binding site" description="axial binding residue" evidence="9">
    <location>
        <position position="442"/>
    </location>
    <ligand>
        <name>heme</name>
        <dbReference type="ChEBI" id="CHEBI:30413"/>
    </ligand>
    <ligandPart>
        <name>Fe</name>
        <dbReference type="ChEBI" id="CHEBI:18248"/>
    </ligandPart>
</feature>
<dbReference type="InterPro" id="IPR002401">
    <property type="entry name" value="Cyt_P450_E_grp-I"/>
</dbReference>
<gene>
    <name evidence="12" type="ORF">Nepgr_015472</name>
</gene>
<dbReference type="InterPro" id="IPR001128">
    <property type="entry name" value="Cyt_P450"/>
</dbReference>
<dbReference type="PANTHER" id="PTHR47947:SF24">
    <property type="entry name" value="ISOFLAVONE 2'-HYDROXYLASE-LIKE"/>
    <property type="match status" value="1"/>
</dbReference>
<dbReference type="GO" id="GO:0016705">
    <property type="term" value="F:oxidoreductase activity, acting on paired donors, with incorporation or reduction of molecular oxygen"/>
    <property type="evidence" value="ECO:0007669"/>
    <property type="project" value="InterPro"/>
</dbReference>
<dbReference type="GO" id="GO:0005506">
    <property type="term" value="F:iron ion binding"/>
    <property type="evidence" value="ECO:0007669"/>
    <property type="project" value="InterPro"/>
</dbReference>
<dbReference type="AlphaFoldDB" id="A0AAD3SNP4"/>
<evidence type="ECO:0000256" key="11">
    <source>
        <dbReference type="SAM" id="Phobius"/>
    </source>
</evidence>
<keyword evidence="13" id="KW-1185">Reference proteome</keyword>
<dbReference type="GO" id="GO:0020037">
    <property type="term" value="F:heme binding"/>
    <property type="evidence" value="ECO:0007669"/>
    <property type="project" value="InterPro"/>
</dbReference>
<protein>
    <recommendedName>
        <fullName evidence="14">Cytochrome P450</fullName>
    </recommendedName>
</protein>
<dbReference type="FunFam" id="1.10.630.10:FF:000023">
    <property type="entry name" value="Cytochrome P450 family protein"/>
    <property type="match status" value="1"/>
</dbReference>
<dbReference type="GO" id="GO:0016020">
    <property type="term" value="C:membrane"/>
    <property type="evidence" value="ECO:0007669"/>
    <property type="project" value="UniProtKB-SubCell"/>
</dbReference>
<dbReference type="PRINTS" id="PR00385">
    <property type="entry name" value="P450"/>
</dbReference>
<keyword evidence="7 10" id="KW-0503">Monooxygenase</keyword>
<evidence type="ECO:0000313" key="13">
    <source>
        <dbReference type="Proteomes" id="UP001279734"/>
    </source>
</evidence>
<dbReference type="SUPFAM" id="SSF48264">
    <property type="entry name" value="Cytochrome P450"/>
    <property type="match status" value="1"/>
</dbReference>
<dbReference type="CDD" id="cd20653">
    <property type="entry name" value="CYP81"/>
    <property type="match status" value="1"/>
</dbReference>
<evidence type="ECO:0008006" key="14">
    <source>
        <dbReference type="Google" id="ProtNLM"/>
    </source>
</evidence>
<organism evidence="12 13">
    <name type="scientific">Nepenthes gracilis</name>
    <name type="common">Slender pitcher plant</name>
    <dbReference type="NCBI Taxonomy" id="150966"/>
    <lineage>
        <taxon>Eukaryota</taxon>
        <taxon>Viridiplantae</taxon>
        <taxon>Streptophyta</taxon>
        <taxon>Embryophyta</taxon>
        <taxon>Tracheophyta</taxon>
        <taxon>Spermatophyta</taxon>
        <taxon>Magnoliopsida</taxon>
        <taxon>eudicotyledons</taxon>
        <taxon>Gunneridae</taxon>
        <taxon>Pentapetalae</taxon>
        <taxon>Caryophyllales</taxon>
        <taxon>Nepenthaceae</taxon>
        <taxon>Nepenthes</taxon>
    </lineage>
</organism>
<comment type="subcellular location">
    <subcellularLocation>
        <location evidence="1">Membrane</location>
    </subcellularLocation>
</comment>
<evidence type="ECO:0000256" key="7">
    <source>
        <dbReference type="ARBA" id="ARBA00023033"/>
    </source>
</evidence>
<evidence type="ECO:0000256" key="8">
    <source>
        <dbReference type="ARBA" id="ARBA00023136"/>
    </source>
</evidence>
<dbReference type="EMBL" id="BSYO01000013">
    <property type="protein sequence ID" value="GMH13631.1"/>
    <property type="molecule type" value="Genomic_DNA"/>
</dbReference>
<evidence type="ECO:0000256" key="10">
    <source>
        <dbReference type="RuleBase" id="RU000461"/>
    </source>
</evidence>
<keyword evidence="11" id="KW-0812">Transmembrane</keyword>
<sequence>MESYFVVYSAISVAIIYAITKHLLNRIRNLPPSPALSLPIVGHLYLFKKPLHRSLAKISDRYGPIVYLRFGSRAVILVSSPSAIEECLTKQNDVAFANRPRLLGGKYSGYNHTSLVWAPYGEHWRNQRRIASAEILSSHRLQLLSEVRADEVCALVRRLLKLSTESEDQVVEMKSAIFGVTMNNMMRMISGKRCYGGDEEDKEARRFQETVEQSSRMGGATNLGDFLPILRWLGVVGSEDKLKKLKEKKDEFVQGLIDEHRRMDKEGSLSDGKKAAMIDVLLSMQKQDPDYYTDEMIKSFLLSLFSAGTDTTVGTIEWALSLLLSHPNALNKAQCEIDERVGHDRLLEESDNLPYLRCIINESLRMYPVAPLAVPHESWSDCNVRGHFVPRGTMMLYNIWAVHNDPKIWESPRQFKPERFAGLEGNRVGFKFLPFGVGRRSCPGEGLATRLLGLTLGSLIQCFEWSSVCREALDMREGGGISLVKLEPLQAKCSPRPSMKNLLSQI</sequence>
<dbReference type="PROSITE" id="PS00086">
    <property type="entry name" value="CYTOCHROME_P450"/>
    <property type="match status" value="1"/>
</dbReference>
<keyword evidence="5 10" id="KW-0560">Oxidoreductase</keyword>
<dbReference type="PRINTS" id="PR00463">
    <property type="entry name" value="EP450I"/>
</dbReference>